<protein>
    <submittedName>
        <fullName evidence="3">N-acetyltransferase</fullName>
    </submittedName>
</protein>
<dbReference type="RefSeq" id="WP_109252630.1">
    <property type="nucleotide sequence ID" value="NZ_QEXV01000003.1"/>
</dbReference>
<dbReference type="InterPro" id="IPR000182">
    <property type="entry name" value="GNAT_dom"/>
</dbReference>
<sequence length="224" mass="25328">MDGSRPSAAPADDSAVTLRVARTMDDLQKVFMVRALVYVAEQDCPYGEEYDGNDLAGATHLLAERDGEPVATLRIRWFCDFAKIERVCVRDGHRSGRITRRLMDEAIEIIRRKGYRKLIGQIQKPLLPYWKRYGLIHREHRGTFVFSDRVYIEVEGRYALHPKALTTETEPLTLDRPEGAWDEPGPLDHSVERGAADMSGRRVKAAPVPESPAAARKGIKEETN</sequence>
<evidence type="ECO:0000256" key="1">
    <source>
        <dbReference type="SAM" id="MobiDB-lite"/>
    </source>
</evidence>
<evidence type="ECO:0000313" key="4">
    <source>
        <dbReference type="Proteomes" id="UP000245168"/>
    </source>
</evidence>
<dbReference type="Proteomes" id="UP000245168">
    <property type="component" value="Unassembled WGS sequence"/>
</dbReference>
<feature type="domain" description="N-acetyltransferase" evidence="2">
    <location>
        <begin position="16"/>
        <end position="153"/>
    </location>
</feature>
<dbReference type="InterPro" id="IPR016181">
    <property type="entry name" value="Acyl_CoA_acyltransferase"/>
</dbReference>
<dbReference type="Gene3D" id="3.40.630.30">
    <property type="match status" value="1"/>
</dbReference>
<keyword evidence="3" id="KW-0808">Transferase</keyword>
<dbReference type="OrthoDB" id="9796171at2"/>
<dbReference type="Pfam" id="PF00583">
    <property type="entry name" value="Acetyltransf_1"/>
    <property type="match status" value="1"/>
</dbReference>
<dbReference type="CDD" id="cd04301">
    <property type="entry name" value="NAT_SF"/>
    <property type="match status" value="1"/>
</dbReference>
<gene>
    <name evidence="3" type="ORF">DDZ18_06865</name>
</gene>
<proteinExistence type="predicted"/>
<dbReference type="AlphaFoldDB" id="A0A2U2BTS3"/>
<name>A0A2U2BTS3_9PROT</name>
<evidence type="ECO:0000259" key="2">
    <source>
        <dbReference type="PROSITE" id="PS51186"/>
    </source>
</evidence>
<organism evidence="3 4">
    <name type="scientific">Marinicauda salina</name>
    <dbReference type="NCBI Taxonomy" id="2135793"/>
    <lineage>
        <taxon>Bacteria</taxon>
        <taxon>Pseudomonadati</taxon>
        <taxon>Pseudomonadota</taxon>
        <taxon>Alphaproteobacteria</taxon>
        <taxon>Maricaulales</taxon>
        <taxon>Maricaulaceae</taxon>
        <taxon>Marinicauda</taxon>
    </lineage>
</organism>
<dbReference type="SUPFAM" id="SSF55729">
    <property type="entry name" value="Acyl-CoA N-acyltransferases (Nat)"/>
    <property type="match status" value="1"/>
</dbReference>
<dbReference type="EMBL" id="QEXV01000003">
    <property type="protein sequence ID" value="PWE17399.1"/>
    <property type="molecule type" value="Genomic_DNA"/>
</dbReference>
<feature type="region of interest" description="Disordered" evidence="1">
    <location>
        <begin position="169"/>
        <end position="224"/>
    </location>
</feature>
<accession>A0A2U2BTS3</accession>
<evidence type="ECO:0000313" key="3">
    <source>
        <dbReference type="EMBL" id="PWE17399.1"/>
    </source>
</evidence>
<dbReference type="GO" id="GO:0016747">
    <property type="term" value="F:acyltransferase activity, transferring groups other than amino-acyl groups"/>
    <property type="evidence" value="ECO:0007669"/>
    <property type="project" value="InterPro"/>
</dbReference>
<comment type="caution">
    <text evidence="3">The sequence shown here is derived from an EMBL/GenBank/DDBJ whole genome shotgun (WGS) entry which is preliminary data.</text>
</comment>
<keyword evidence="4" id="KW-1185">Reference proteome</keyword>
<dbReference type="PROSITE" id="PS51186">
    <property type="entry name" value="GNAT"/>
    <property type="match status" value="1"/>
</dbReference>
<reference evidence="4" key="1">
    <citation type="submission" date="2018-05" db="EMBL/GenBank/DDBJ databases">
        <authorList>
            <person name="Liu B.-T."/>
        </authorList>
    </citation>
    <scope>NUCLEOTIDE SEQUENCE [LARGE SCALE GENOMIC DNA]</scope>
    <source>
        <strain evidence="4">WD6-1</strain>
    </source>
</reference>